<gene>
    <name evidence="1" type="ORF">KY290_002766</name>
</gene>
<accession>A0ABQ7WR10</accession>
<proteinExistence type="predicted"/>
<name>A0ABQ7WR10_SOLTU</name>
<dbReference type="EMBL" id="JAIVGD010000001">
    <property type="protein sequence ID" value="KAH0783168.1"/>
    <property type="molecule type" value="Genomic_DNA"/>
</dbReference>
<protein>
    <submittedName>
        <fullName evidence="1">Uncharacterized protein</fullName>
    </submittedName>
</protein>
<reference evidence="1 2" key="1">
    <citation type="journal article" date="2021" name="bioRxiv">
        <title>Chromosome-scale and haplotype-resolved genome assembly of a tetraploid potato cultivar.</title>
        <authorList>
            <person name="Sun H."/>
            <person name="Jiao W.-B."/>
            <person name="Krause K."/>
            <person name="Campoy J.A."/>
            <person name="Goel M."/>
            <person name="Folz-Donahue K."/>
            <person name="Kukat C."/>
            <person name="Huettel B."/>
            <person name="Schneeberger K."/>
        </authorList>
    </citation>
    <scope>NUCLEOTIDE SEQUENCE [LARGE SCALE GENOMIC DNA]</scope>
    <source>
        <strain evidence="1">SolTubOtavaFocal</strain>
        <tissue evidence="1">Leaves</tissue>
    </source>
</reference>
<sequence>MGSRSCLAGMEVPIIGSDSVKFVQLSLPSSTSASASSPTPPNAVRDVGSCSIIGNPPAYFTW</sequence>
<dbReference type="Proteomes" id="UP000826656">
    <property type="component" value="Unassembled WGS sequence"/>
</dbReference>
<keyword evidence="2" id="KW-1185">Reference proteome</keyword>
<evidence type="ECO:0000313" key="1">
    <source>
        <dbReference type="EMBL" id="KAH0783168.1"/>
    </source>
</evidence>
<comment type="caution">
    <text evidence="1">The sequence shown here is derived from an EMBL/GenBank/DDBJ whole genome shotgun (WGS) entry which is preliminary data.</text>
</comment>
<organism evidence="1 2">
    <name type="scientific">Solanum tuberosum</name>
    <name type="common">Potato</name>
    <dbReference type="NCBI Taxonomy" id="4113"/>
    <lineage>
        <taxon>Eukaryota</taxon>
        <taxon>Viridiplantae</taxon>
        <taxon>Streptophyta</taxon>
        <taxon>Embryophyta</taxon>
        <taxon>Tracheophyta</taxon>
        <taxon>Spermatophyta</taxon>
        <taxon>Magnoliopsida</taxon>
        <taxon>eudicotyledons</taxon>
        <taxon>Gunneridae</taxon>
        <taxon>Pentapetalae</taxon>
        <taxon>asterids</taxon>
        <taxon>lamiids</taxon>
        <taxon>Solanales</taxon>
        <taxon>Solanaceae</taxon>
        <taxon>Solanoideae</taxon>
        <taxon>Solaneae</taxon>
        <taxon>Solanum</taxon>
    </lineage>
</organism>
<evidence type="ECO:0000313" key="2">
    <source>
        <dbReference type="Proteomes" id="UP000826656"/>
    </source>
</evidence>